<dbReference type="GO" id="GO:0004139">
    <property type="term" value="F:deoxyribose-phosphate aldolase activity"/>
    <property type="evidence" value="ECO:0007669"/>
    <property type="project" value="UniProtKB-UniRule"/>
</dbReference>
<sequence>MEDGRIDGRMPIEAQNEYFGERARPGDSLIQFGGLIQCLGGNNMHRNEIAKRIDHTLLKPETTQRDLDILCQEAVRYGFACVCVNPSNVPYVVDALRDSGIVVCSVAGFPLGAARTEVKACEAGMAIGDGAGEIDMVLNIGELGNKRYARVEQDIWQVREAIGKGAILKVIIETPLLTEEEKIKATELVISAGADYVKTATGMNSGGATIEDVALLKRVADGRIKVKAAGGIRDHATAIAMIRAGADRIGTSTGPKILGT</sequence>
<dbReference type="AlphaFoldDB" id="A0A451BHH5"/>
<dbReference type="HAMAP" id="MF_00114">
    <property type="entry name" value="DeoC_type1"/>
    <property type="match status" value="1"/>
</dbReference>
<dbReference type="InterPro" id="IPR013785">
    <property type="entry name" value="Aldolase_TIM"/>
</dbReference>
<dbReference type="PANTHER" id="PTHR10889">
    <property type="entry name" value="DEOXYRIBOSE-PHOSPHATE ALDOLASE"/>
    <property type="match status" value="1"/>
</dbReference>
<accession>A0A451BHH5</accession>
<dbReference type="FunFam" id="3.20.20.70:FF:000044">
    <property type="entry name" value="Deoxyribose-phosphate aldolase"/>
    <property type="match status" value="1"/>
</dbReference>
<evidence type="ECO:0000256" key="4">
    <source>
        <dbReference type="ARBA" id="ARBA00023270"/>
    </source>
</evidence>
<dbReference type="GO" id="GO:0016052">
    <property type="term" value="P:carbohydrate catabolic process"/>
    <property type="evidence" value="ECO:0007669"/>
    <property type="project" value="TreeGrafter"/>
</dbReference>
<evidence type="ECO:0000313" key="8">
    <source>
        <dbReference type="EMBL" id="VFK77706.1"/>
    </source>
</evidence>
<dbReference type="InterPro" id="IPR028581">
    <property type="entry name" value="DeoC_typeI"/>
</dbReference>
<dbReference type="GO" id="GO:0006018">
    <property type="term" value="P:2-deoxyribose 1-phosphate catabolic process"/>
    <property type="evidence" value="ECO:0007669"/>
    <property type="project" value="UniProtKB-UniRule"/>
</dbReference>
<dbReference type="EC" id="4.1.2.4" evidence="7"/>
<evidence type="ECO:0000256" key="3">
    <source>
        <dbReference type="ARBA" id="ARBA00023239"/>
    </source>
</evidence>
<dbReference type="CDD" id="cd00959">
    <property type="entry name" value="DeoC"/>
    <property type="match status" value="1"/>
</dbReference>
<dbReference type="Pfam" id="PF01791">
    <property type="entry name" value="DeoC"/>
    <property type="match status" value="1"/>
</dbReference>
<feature type="active site" description="Proton donor/acceptor" evidence="7">
    <location>
        <position position="135"/>
    </location>
</feature>
<reference evidence="8" key="1">
    <citation type="submission" date="2019-02" db="EMBL/GenBank/DDBJ databases">
        <authorList>
            <person name="Gruber-Vodicka R. H."/>
            <person name="Seah K. B. B."/>
        </authorList>
    </citation>
    <scope>NUCLEOTIDE SEQUENCE</scope>
    <source>
        <strain evidence="8">BECK_S127</strain>
    </source>
</reference>
<proteinExistence type="inferred from homology"/>
<dbReference type="GO" id="GO:0005737">
    <property type="term" value="C:cytoplasm"/>
    <property type="evidence" value="ECO:0007669"/>
    <property type="project" value="UniProtKB-SubCell"/>
</dbReference>
<keyword evidence="4 7" id="KW-0704">Schiff base</keyword>
<organism evidence="8">
    <name type="scientific">Candidatus Kentrum sp. SD</name>
    <dbReference type="NCBI Taxonomy" id="2126332"/>
    <lineage>
        <taxon>Bacteria</taxon>
        <taxon>Pseudomonadati</taxon>
        <taxon>Pseudomonadota</taxon>
        <taxon>Gammaproteobacteria</taxon>
        <taxon>Candidatus Kentrum</taxon>
    </lineage>
</organism>
<evidence type="ECO:0000256" key="5">
    <source>
        <dbReference type="ARBA" id="ARBA00048791"/>
    </source>
</evidence>
<dbReference type="Gene3D" id="3.20.20.70">
    <property type="entry name" value="Aldolase class I"/>
    <property type="match status" value="1"/>
</dbReference>
<evidence type="ECO:0000256" key="2">
    <source>
        <dbReference type="ARBA" id="ARBA00022490"/>
    </source>
</evidence>
<dbReference type="NCBIfam" id="TIGR00126">
    <property type="entry name" value="deoC"/>
    <property type="match status" value="1"/>
</dbReference>
<comment type="subcellular location">
    <subcellularLocation>
        <location evidence="7">Cytoplasm</location>
    </subcellularLocation>
</comment>
<evidence type="ECO:0000256" key="6">
    <source>
        <dbReference type="ARBA" id="ARBA00056337"/>
    </source>
</evidence>
<keyword evidence="3 7" id="KW-0456">Lyase</keyword>
<comment type="function">
    <text evidence="6 7">Catalyzes a reversible aldol reaction between acetaldehyde and D-glyceraldehyde 3-phosphate to generate 2-deoxy-D-ribose 5-phosphate.</text>
</comment>
<dbReference type="SUPFAM" id="SSF51569">
    <property type="entry name" value="Aldolase"/>
    <property type="match status" value="1"/>
</dbReference>
<dbReference type="EMBL" id="CAADHB010000001">
    <property type="protein sequence ID" value="VFK77706.1"/>
    <property type="molecule type" value="Genomic_DNA"/>
</dbReference>
<gene>
    <name evidence="7" type="primary">deoC</name>
    <name evidence="8" type="ORF">BECKSD772D_GA0070982_100135</name>
</gene>
<evidence type="ECO:0000256" key="7">
    <source>
        <dbReference type="HAMAP-Rule" id="MF_00114"/>
    </source>
</evidence>
<protein>
    <recommendedName>
        <fullName evidence="7">Deoxyribose-phosphate aldolase</fullName>
        <shortName evidence="7">DERA</shortName>
        <ecNumber evidence="7">4.1.2.4</ecNumber>
    </recommendedName>
    <alternativeName>
        <fullName evidence="7">2-deoxy-D-ribose 5-phosphate aldolase</fullName>
    </alternativeName>
    <alternativeName>
        <fullName evidence="7">Phosphodeoxyriboaldolase</fullName>
        <shortName evidence="7">Deoxyriboaldolase</shortName>
    </alternativeName>
</protein>
<dbReference type="PIRSF" id="PIRSF001357">
    <property type="entry name" value="DeoC"/>
    <property type="match status" value="1"/>
</dbReference>
<feature type="active site" description="Schiff-base intermediate with acetaldehyde" evidence="7">
    <location>
        <position position="198"/>
    </location>
</feature>
<dbReference type="SMART" id="SM01133">
    <property type="entry name" value="DeoC"/>
    <property type="match status" value="1"/>
</dbReference>
<name>A0A451BHH5_9GAMM</name>
<dbReference type="InterPro" id="IPR002915">
    <property type="entry name" value="DeoC/FbaB/LacD_aldolase"/>
</dbReference>
<dbReference type="GO" id="GO:0009264">
    <property type="term" value="P:deoxyribonucleotide catabolic process"/>
    <property type="evidence" value="ECO:0007669"/>
    <property type="project" value="UniProtKB-UniRule"/>
</dbReference>
<comment type="pathway">
    <text evidence="7">Carbohydrate degradation; 2-deoxy-D-ribose 1-phosphate degradation; D-glyceraldehyde 3-phosphate and acetaldehyde from 2-deoxy-alpha-D-ribose 1-phosphate: step 2/2.</text>
</comment>
<dbReference type="InterPro" id="IPR011343">
    <property type="entry name" value="DeoC"/>
</dbReference>
<comment type="catalytic activity">
    <reaction evidence="5 7">
        <text>2-deoxy-D-ribose 5-phosphate = D-glyceraldehyde 3-phosphate + acetaldehyde</text>
        <dbReference type="Rhea" id="RHEA:12821"/>
        <dbReference type="ChEBI" id="CHEBI:15343"/>
        <dbReference type="ChEBI" id="CHEBI:59776"/>
        <dbReference type="ChEBI" id="CHEBI:62877"/>
        <dbReference type="EC" id="4.1.2.4"/>
    </reaction>
</comment>
<dbReference type="UniPathway" id="UPA00002">
    <property type="reaction ID" value="UER00468"/>
</dbReference>
<feature type="active site" description="Proton donor/acceptor" evidence="7">
    <location>
        <position position="227"/>
    </location>
</feature>
<keyword evidence="2 7" id="KW-0963">Cytoplasm</keyword>
<comment type="similarity">
    <text evidence="1 7">Belongs to the DeoC/FbaB aldolase family. DeoC type 1 subfamily.</text>
</comment>
<dbReference type="PANTHER" id="PTHR10889:SF1">
    <property type="entry name" value="DEOXYRIBOSE-PHOSPHATE ALDOLASE"/>
    <property type="match status" value="1"/>
</dbReference>
<evidence type="ECO:0000256" key="1">
    <source>
        <dbReference type="ARBA" id="ARBA00010936"/>
    </source>
</evidence>